<dbReference type="PRINTS" id="PR00070">
    <property type="entry name" value="DHFR"/>
</dbReference>
<dbReference type="GO" id="GO:0006730">
    <property type="term" value="P:one-carbon metabolic process"/>
    <property type="evidence" value="ECO:0007669"/>
    <property type="project" value="UniProtKB-KW"/>
</dbReference>
<dbReference type="GO" id="GO:0016301">
    <property type="term" value="F:kinase activity"/>
    <property type="evidence" value="ECO:0007669"/>
    <property type="project" value="UniProtKB-KW"/>
</dbReference>
<evidence type="ECO:0000313" key="10">
    <source>
        <dbReference type="EMBL" id="ATA86309.1"/>
    </source>
</evidence>
<dbReference type="PANTHER" id="PTHR48069:SF3">
    <property type="entry name" value="DIHYDROFOLATE REDUCTASE"/>
    <property type="match status" value="1"/>
</dbReference>
<dbReference type="PANTHER" id="PTHR48069">
    <property type="entry name" value="DIHYDROFOLATE REDUCTASE"/>
    <property type="match status" value="1"/>
</dbReference>
<dbReference type="OrthoDB" id="9804315at2"/>
<dbReference type="FunFam" id="3.40.430.10:FF:000001">
    <property type="entry name" value="Dihydrofolate reductase"/>
    <property type="match status" value="1"/>
</dbReference>
<dbReference type="GeneID" id="84807628"/>
<evidence type="ECO:0000259" key="9">
    <source>
        <dbReference type="PROSITE" id="PS51330"/>
    </source>
</evidence>
<keyword evidence="10" id="KW-0418">Kinase</keyword>
<dbReference type="PIRSF" id="PIRSF000194">
    <property type="entry name" value="DHFR"/>
    <property type="match status" value="1"/>
</dbReference>
<dbReference type="EMBL" id="CP022386">
    <property type="protein sequence ID" value="ATA86309.1"/>
    <property type="molecule type" value="Genomic_DNA"/>
</dbReference>
<comment type="pathway">
    <text evidence="1 8">Cofactor biosynthesis; tetrahydrofolate biosynthesis; 5,6,7,8-tetrahydrofolate from 7,8-dihydrofolate: step 1/1.</text>
</comment>
<dbReference type="GO" id="GO:0070401">
    <property type="term" value="F:NADP+ binding"/>
    <property type="evidence" value="ECO:0007669"/>
    <property type="project" value="UniProtKB-ARBA"/>
</dbReference>
<dbReference type="InterPro" id="IPR012259">
    <property type="entry name" value="DHFR"/>
</dbReference>
<keyword evidence="5 8" id="KW-0521">NADP</keyword>
<sequence length="163" mass="18987">MSLTLIAALDLENGIGKNNQLLWHLPDDFARFKQLTMGHCVIMGRKTWESLPKLLPKRTHIIISREELPQREHCVVTSSIEEAIIEAKKRDASPFIIGGGEIYRQTISLATTLELTRVQAHIEADTFFPEIDLTQWELIERVFHPKDERHAYDFYFETYNKHL</sequence>
<comment type="similarity">
    <text evidence="2 8">Belongs to the dihydrofolate reductase family.</text>
</comment>
<keyword evidence="6 8" id="KW-0560">Oxidoreductase</keyword>
<reference evidence="11" key="1">
    <citation type="submission" date="2017-06" db="EMBL/GenBank/DDBJ databases">
        <title>Capnocytophaga spp. assemblies.</title>
        <authorList>
            <person name="Gulvik C.A."/>
        </authorList>
    </citation>
    <scope>NUCLEOTIDE SEQUENCE [LARGE SCALE GENOMIC DNA]</scope>
    <source>
        <strain evidence="11">H1496</strain>
    </source>
</reference>
<dbReference type="InterPro" id="IPR024072">
    <property type="entry name" value="DHFR-like_dom_sf"/>
</dbReference>
<evidence type="ECO:0000256" key="2">
    <source>
        <dbReference type="ARBA" id="ARBA00009539"/>
    </source>
</evidence>
<dbReference type="Gene3D" id="3.40.430.10">
    <property type="entry name" value="Dihydrofolate Reductase, subunit A"/>
    <property type="match status" value="1"/>
</dbReference>
<dbReference type="EC" id="1.5.1.3" evidence="3 8"/>
<comment type="function">
    <text evidence="7 8">Key enzyme in folate metabolism. Catalyzes an essential reaction for de novo glycine and purine synthesis, and for DNA precursor synthesis.</text>
</comment>
<dbReference type="GO" id="GO:0005829">
    <property type="term" value="C:cytosol"/>
    <property type="evidence" value="ECO:0007669"/>
    <property type="project" value="TreeGrafter"/>
</dbReference>
<evidence type="ECO:0000256" key="7">
    <source>
        <dbReference type="ARBA" id="ARBA00025067"/>
    </source>
</evidence>
<dbReference type="GO" id="GO:0046655">
    <property type="term" value="P:folic acid metabolic process"/>
    <property type="evidence" value="ECO:0007669"/>
    <property type="project" value="TreeGrafter"/>
</dbReference>
<keyword evidence="10" id="KW-0808">Transferase</keyword>
<accession>A0A250FMD1</accession>
<comment type="catalytic activity">
    <reaction evidence="8">
        <text>(6S)-5,6,7,8-tetrahydrofolate + NADP(+) = 7,8-dihydrofolate + NADPH + H(+)</text>
        <dbReference type="Rhea" id="RHEA:15009"/>
        <dbReference type="ChEBI" id="CHEBI:15378"/>
        <dbReference type="ChEBI" id="CHEBI:57451"/>
        <dbReference type="ChEBI" id="CHEBI:57453"/>
        <dbReference type="ChEBI" id="CHEBI:57783"/>
        <dbReference type="ChEBI" id="CHEBI:58349"/>
        <dbReference type="EC" id="1.5.1.3"/>
    </reaction>
</comment>
<dbReference type="GO" id="GO:0046452">
    <property type="term" value="P:dihydrofolate metabolic process"/>
    <property type="evidence" value="ECO:0007669"/>
    <property type="project" value="TreeGrafter"/>
</dbReference>
<dbReference type="Pfam" id="PF00186">
    <property type="entry name" value="DHFR_1"/>
    <property type="match status" value="1"/>
</dbReference>
<dbReference type="PROSITE" id="PS51330">
    <property type="entry name" value="DHFR_2"/>
    <property type="match status" value="1"/>
</dbReference>
<dbReference type="KEGG" id="cgh:CGC50_03515"/>
<evidence type="ECO:0000256" key="8">
    <source>
        <dbReference type="PIRNR" id="PIRNR000194"/>
    </source>
</evidence>
<dbReference type="GO" id="GO:0004146">
    <property type="term" value="F:dihydrofolate reductase activity"/>
    <property type="evidence" value="ECO:0007669"/>
    <property type="project" value="UniProtKB-EC"/>
</dbReference>
<dbReference type="RefSeq" id="WP_095909704.1">
    <property type="nucleotide sequence ID" value="NZ_CAUVLU010000001.1"/>
</dbReference>
<name>A0A250FMD1_9FLAO</name>
<dbReference type="Proteomes" id="UP000217250">
    <property type="component" value="Chromosome"/>
</dbReference>
<organism evidence="10 11">
    <name type="scientific">Capnocytophaga gingivalis</name>
    <dbReference type="NCBI Taxonomy" id="1017"/>
    <lineage>
        <taxon>Bacteria</taxon>
        <taxon>Pseudomonadati</taxon>
        <taxon>Bacteroidota</taxon>
        <taxon>Flavobacteriia</taxon>
        <taxon>Flavobacteriales</taxon>
        <taxon>Flavobacteriaceae</taxon>
        <taxon>Capnocytophaga</taxon>
    </lineage>
</organism>
<keyword evidence="4 8" id="KW-0554">One-carbon metabolism</keyword>
<dbReference type="CDD" id="cd00209">
    <property type="entry name" value="DHFR"/>
    <property type="match status" value="1"/>
</dbReference>
<dbReference type="GO" id="GO:0046654">
    <property type="term" value="P:tetrahydrofolate biosynthetic process"/>
    <property type="evidence" value="ECO:0007669"/>
    <property type="project" value="UniProtKB-UniPathway"/>
</dbReference>
<feature type="domain" description="DHFR" evidence="9">
    <location>
        <begin position="2"/>
        <end position="161"/>
    </location>
</feature>
<protein>
    <recommendedName>
        <fullName evidence="3 8">Dihydrofolate reductase</fullName>
        <ecNumber evidence="3 8">1.5.1.3</ecNumber>
    </recommendedName>
</protein>
<dbReference type="AlphaFoldDB" id="A0A250FMD1"/>
<evidence type="ECO:0000256" key="1">
    <source>
        <dbReference type="ARBA" id="ARBA00004903"/>
    </source>
</evidence>
<evidence type="ECO:0000256" key="5">
    <source>
        <dbReference type="ARBA" id="ARBA00022857"/>
    </source>
</evidence>
<dbReference type="InterPro" id="IPR001796">
    <property type="entry name" value="DHFR_dom"/>
</dbReference>
<evidence type="ECO:0000313" key="11">
    <source>
        <dbReference type="Proteomes" id="UP000217250"/>
    </source>
</evidence>
<dbReference type="UniPathway" id="UPA00077">
    <property type="reaction ID" value="UER00158"/>
</dbReference>
<evidence type="ECO:0000256" key="3">
    <source>
        <dbReference type="ARBA" id="ARBA00012856"/>
    </source>
</evidence>
<evidence type="ECO:0000256" key="4">
    <source>
        <dbReference type="ARBA" id="ARBA00022563"/>
    </source>
</evidence>
<proteinExistence type="inferred from homology"/>
<evidence type="ECO:0000256" key="6">
    <source>
        <dbReference type="ARBA" id="ARBA00023002"/>
    </source>
</evidence>
<gene>
    <name evidence="10" type="ORF">CGC50_03515</name>
</gene>
<dbReference type="SUPFAM" id="SSF53597">
    <property type="entry name" value="Dihydrofolate reductase-like"/>
    <property type="match status" value="1"/>
</dbReference>